<dbReference type="InterPro" id="IPR012296">
    <property type="entry name" value="Nuclease_put_TT1808"/>
</dbReference>
<feature type="domain" description="Putative restriction endonuclease" evidence="1">
    <location>
        <begin position="22"/>
        <end position="197"/>
    </location>
</feature>
<keyword evidence="2" id="KW-0540">Nuclease</keyword>
<dbReference type="SUPFAM" id="SSF52980">
    <property type="entry name" value="Restriction endonuclease-like"/>
    <property type="match status" value="1"/>
</dbReference>
<dbReference type="CDD" id="cd06260">
    <property type="entry name" value="DUF820-like"/>
    <property type="match status" value="1"/>
</dbReference>
<dbReference type="PANTHER" id="PTHR35400">
    <property type="entry name" value="SLR1083 PROTEIN"/>
    <property type="match status" value="1"/>
</dbReference>
<dbReference type="Pfam" id="PF05685">
    <property type="entry name" value="Uma2"/>
    <property type="match status" value="1"/>
</dbReference>
<proteinExistence type="predicted"/>
<dbReference type="PANTHER" id="PTHR35400:SF1">
    <property type="entry name" value="SLR1083 PROTEIN"/>
    <property type="match status" value="1"/>
</dbReference>
<evidence type="ECO:0000313" key="2">
    <source>
        <dbReference type="EMBL" id="MEE3718623.1"/>
    </source>
</evidence>
<dbReference type="EMBL" id="JAZBJZ010000085">
    <property type="protein sequence ID" value="MEE3718623.1"/>
    <property type="molecule type" value="Genomic_DNA"/>
</dbReference>
<sequence>MTLVTIPTFTLEPTNLKRWTVQDYHRMSELGLLNVDERTELIAGQITLMAAKGTPHVTSLYLLADALRGVTHPERDRLGTSALIRTQDPIQLDDFSEPEPDLAIAQGTVLDYAEQHPRPEQIYLVVEVADSTLKYDCEIKDKLYAQSGIADYWVVDLKNRQLHIFRNPTATGYTNHLILTEPNQASPLAFPDLAIALTSILPPV</sequence>
<name>A0AAW9Q207_9CYAN</name>
<keyword evidence="2" id="KW-0378">Hydrolase</keyword>
<keyword evidence="2" id="KW-0255">Endonuclease</keyword>
<accession>A0AAW9Q207</accession>
<keyword evidence="3" id="KW-1185">Reference proteome</keyword>
<evidence type="ECO:0000313" key="3">
    <source>
        <dbReference type="Proteomes" id="UP001333818"/>
    </source>
</evidence>
<dbReference type="AlphaFoldDB" id="A0AAW9Q207"/>
<reference evidence="2" key="1">
    <citation type="submission" date="2024-01" db="EMBL/GenBank/DDBJ databases">
        <title>Bank of Algae and Cyanobacteria of the Azores (BACA) strain genomes.</title>
        <authorList>
            <person name="Luz R."/>
            <person name="Cordeiro R."/>
            <person name="Fonseca A."/>
            <person name="Goncalves V."/>
        </authorList>
    </citation>
    <scope>NUCLEOTIDE SEQUENCE</scope>
    <source>
        <strain evidence="2">BACA0141</strain>
    </source>
</reference>
<dbReference type="GO" id="GO:0004519">
    <property type="term" value="F:endonuclease activity"/>
    <property type="evidence" value="ECO:0007669"/>
    <property type="project" value="UniProtKB-KW"/>
</dbReference>
<dbReference type="InterPro" id="IPR011335">
    <property type="entry name" value="Restrct_endonuc-II-like"/>
</dbReference>
<dbReference type="Proteomes" id="UP001333818">
    <property type="component" value="Unassembled WGS sequence"/>
</dbReference>
<gene>
    <name evidence="2" type="ORF">V2H45_17925</name>
</gene>
<dbReference type="Gene3D" id="3.90.1570.10">
    <property type="entry name" value="tt1808, chain A"/>
    <property type="match status" value="1"/>
</dbReference>
<dbReference type="InterPro" id="IPR008538">
    <property type="entry name" value="Uma2"/>
</dbReference>
<protein>
    <submittedName>
        <fullName evidence="2">Uma2 family endonuclease</fullName>
    </submittedName>
</protein>
<comment type="caution">
    <text evidence="2">The sequence shown here is derived from an EMBL/GenBank/DDBJ whole genome shotgun (WGS) entry which is preliminary data.</text>
</comment>
<evidence type="ECO:0000259" key="1">
    <source>
        <dbReference type="Pfam" id="PF05685"/>
    </source>
</evidence>
<dbReference type="RefSeq" id="WP_330485057.1">
    <property type="nucleotide sequence ID" value="NZ_JAZBJZ010000085.1"/>
</dbReference>
<organism evidence="2 3">
    <name type="scientific">Tumidithrix elongata BACA0141</name>
    <dbReference type="NCBI Taxonomy" id="2716417"/>
    <lineage>
        <taxon>Bacteria</taxon>
        <taxon>Bacillati</taxon>
        <taxon>Cyanobacteriota</taxon>
        <taxon>Cyanophyceae</taxon>
        <taxon>Pseudanabaenales</taxon>
        <taxon>Pseudanabaenaceae</taxon>
        <taxon>Tumidithrix</taxon>
        <taxon>Tumidithrix elongata</taxon>
    </lineage>
</organism>